<evidence type="ECO:0000313" key="1">
    <source>
        <dbReference type="EMBL" id="GFS75633.1"/>
    </source>
</evidence>
<dbReference type="Proteomes" id="UP000887013">
    <property type="component" value="Unassembled WGS sequence"/>
</dbReference>
<comment type="caution">
    <text evidence="1">The sequence shown here is derived from an EMBL/GenBank/DDBJ whole genome shotgun (WGS) entry which is preliminary data.</text>
</comment>
<protein>
    <submittedName>
        <fullName evidence="1">Uncharacterized protein</fullName>
    </submittedName>
</protein>
<gene>
    <name evidence="1" type="ORF">NPIL_259181</name>
</gene>
<reference evidence="1" key="1">
    <citation type="submission" date="2020-08" db="EMBL/GenBank/DDBJ databases">
        <title>Multicomponent nature underlies the extraordinary mechanical properties of spider dragline silk.</title>
        <authorList>
            <person name="Kono N."/>
            <person name="Nakamura H."/>
            <person name="Mori M."/>
            <person name="Yoshida Y."/>
            <person name="Ohtoshi R."/>
            <person name="Malay A.D."/>
            <person name="Moran D.A.P."/>
            <person name="Tomita M."/>
            <person name="Numata K."/>
            <person name="Arakawa K."/>
        </authorList>
    </citation>
    <scope>NUCLEOTIDE SEQUENCE</scope>
</reference>
<organism evidence="1 2">
    <name type="scientific">Nephila pilipes</name>
    <name type="common">Giant wood spider</name>
    <name type="synonym">Nephila maculata</name>
    <dbReference type="NCBI Taxonomy" id="299642"/>
    <lineage>
        <taxon>Eukaryota</taxon>
        <taxon>Metazoa</taxon>
        <taxon>Ecdysozoa</taxon>
        <taxon>Arthropoda</taxon>
        <taxon>Chelicerata</taxon>
        <taxon>Arachnida</taxon>
        <taxon>Araneae</taxon>
        <taxon>Araneomorphae</taxon>
        <taxon>Entelegynae</taxon>
        <taxon>Araneoidea</taxon>
        <taxon>Nephilidae</taxon>
        <taxon>Nephila</taxon>
    </lineage>
</organism>
<proteinExistence type="predicted"/>
<name>A0A8X6MSK5_NEPPI</name>
<evidence type="ECO:0000313" key="2">
    <source>
        <dbReference type="Proteomes" id="UP000887013"/>
    </source>
</evidence>
<keyword evidence="2" id="KW-1185">Reference proteome</keyword>
<dbReference type="EMBL" id="BMAW01001797">
    <property type="protein sequence ID" value="GFS75633.1"/>
    <property type="molecule type" value="Genomic_DNA"/>
</dbReference>
<dbReference type="AlphaFoldDB" id="A0A8X6MSK5"/>
<sequence length="101" mass="11008">MRQYCGVLTAACAWHTAWWRYKADTATAISYFAALWCQVILKLAAKRIFTCAFAVEPAVKREVAATKVVASSCSSAPGGAATCHLALPCSLMLQRGRRRLL</sequence>
<accession>A0A8X6MSK5</accession>